<dbReference type="GO" id="GO:0016829">
    <property type="term" value="F:lyase activity"/>
    <property type="evidence" value="ECO:0007669"/>
    <property type="project" value="InterPro"/>
</dbReference>
<dbReference type="Gene3D" id="3.30.1330.120">
    <property type="entry name" value="2-methylcitrate dehydratase PrpD"/>
    <property type="match status" value="1"/>
</dbReference>
<evidence type="ECO:0000313" key="4">
    <source>
        <dbReference type="EMBL" id="ABM57344.1"/>
    </source>
</evidence>
<reference evidence="5" key="1">
    <citation type="submission" date="2006-12" db="EMBL/GenBank/DDBJ databases">
        <title>Complete sequence of chromosome 1 of Verminephrobacter eiseniae EF01-2.</title>
        <authorList>
            <person name="Copeland A."/>
            <person name="Lucas S."/>
            <person name="Lapidus A."/>
            <person name="Barry K."/>
            <person name="Detter J.C."/>
            <person name="Glavina del Rio T."/>
            <person name="Dalin E."/>
            <person name="Tice H."/>
            <person name="Pitluck S."/>
            <person name="Chertkov O."/>
            <person name="Brettin T."/>
            <person name="Bruce D."/>
            <person name="Han C."/>
            <person name="Tapia R."/>
            <person name="Gilna P."/>
            <person name="Schmutz J."/>
            <person name="Larimer F."/>
            <person name="Land M."/>
            <person name="Hauser L."/>
            <person name="Kyrpides N."/>
            <person name="Kim E."/>
            <person name="Stahl D."/>
            <person name="Richardson P."/>
        </authorList>
    </citation>
    <scope>NUCLEOTIDE SEQUENCE [LARGE SCALE GENOMIC DNA]</scope>
    <source>
        <strain evidence="5">EF01-2</strain>
    </source>
</reference>
<dbReference type="eggNOG" id="COG2079">
    <property type="taxonomic scope" value="Bacteria"/>
</dbReference>
<proteinExistence type="inferred from homology"/>
<name>A1WI87_VEREI</name>
<dbReference type="OrthoDB" id="9797528at2"/>
<feature type="domain" description="MmgE/PrpD C-terminal" evidence="3">
    <location>
        <begin position="303"/>
        <end position="457"/>
    </location>
</feature>
<dbReference type="InterPro" id="IPR042183">
    <property type="entry name" value="MmgE/PrpD_sf_1"/>
</dbReference>
<comment type="similarity">
    <text evidence="1">Belongs to the PrpD family.</text>
</comment>
<dbReference type="STRING" id="391735.Veis_1585"/>
<dbReference type="EMBL" id="CP000542">
    <property type="protein sequence ID" value="ABM57344.1"/>
    <property type="molecule type" value="Genomic_DNA"/>
</dbReference>
<evidence type="ECO:0000256" key="1">
    <source>
        <dbReference type="ARBA" id="ARBA00006174"/>
    </source>
</evidence>
<dbReference type="PANTHER" id="PTHR16943:SF8">
    <property type="entry name" value="2-METHYLCITRATE DEHYDRATASE"/>
    <property type="match status" value="1"/>
</dbReference>
<dbReference type="InterPro" id="IPR042188">
    <property type="entry name" value="MmgE/PrpD_sf_2"/>
</dbReference>
<sequence>MMPLRAGPFNTHCDQRTKAGSIPATNAVKTRNQAGDGQVAATRLLARWISGTGAAAISPGAFEWARHVMLDWLAVGIAGASEPLVRMLAEEYGGSADLPCTLLASGGARARPHDAALINGAAGHALDFDDVSSNMIGHPSAPVVPAALASAQIGNACGRQLLRALVVGHEVEARIGEMLGPSHYLHGFHATGTVGTFGAAAACASLRRLSEDQTAHALGLAATQAAGLKSMFGTMAKPLHAGKAAMNGLMATQLALRGFSANDCGIECPQGFALTMAPERHPFVAPIDTAAGFAIESTLFKYHAACYLTHSTIEAIRQLRQQHAVGLDALEGMTITVAGNQRGVCDIEDPKTGLGVKFSIKHLAALALDGADTADLGLYADATALDARYIEARQRIALVITATGDGNAAQVSMRTRQGQSFTQTANVAIPATDLCAQWTRLLAKARSIAEPVIGPERFGRLVEAIVALDRAPTLQPLLDAIR</sequence>
<dbReference type="SUPFAM" id="SSF103378">
    <property type="entry name" value="2-methylcitrate dehydratase PrpD"/>
    <property type="match status" value="1"/>
</dbReference>
<dbReference type="Gene3D" id="1.10.4100.10">
    <property type="entry name" value="2-methylcitrate dehydratase PrpD"/>
    <property type="match status" value="1"/>
</dbReference>
<gene>
    <name evidence="4" type="ordered locus">Veis_1585</name>
</gene>
<dbReference type="HOGENOM" id="CLU_026574_2_0_4"/>
<dbReference type="Pfam" id="PF19305">
    <property type="entry name" value="MmgE_PrpD_C"/>
    <property type="match status" value="1"/>
</dbReference>
<dbReference type="Pfam" id="PF03972">
    <property type="entry name" value="MmgE_PrpD_N"/>
    <property type="match status" value="1"/>
</dbReference>
<evidence type="ECO:0000259" key="3">
    <source>
        <dbReference type="Pfam" id="PF19305"/>
    </source>
</evidence>
<evidence type="ECO:0000259" key="2">
    <source>
        <dbReference type="Pfam" id="PF03972"/>
    </source>
</evidence>
<feature type="domain" description="MmgE/PrpD N-terminal" evidence="2">
    <location>
        <begin position="45"/>
        <end position="279"/>
    </location>
</feature>
<dbReference type="InterPro" id="IPR005656">
    <property type="entry name" value="MmgE_PrpD"/>
</dbReference>
<protein>
    <submittedName>
        <fullName evidence="4">MmgE/PrpD family protein</fullName>
    </submittedName>
</protein>
<keyword evidence="5" id="KW-1185">Reference proteome</keyword>
<dbReference type="InterPro" id="IPR045336">
    <property type="entry name" value="MmgE_PrpD_N"/>
</dbReference>
<dbReference type="KEGG" id="vei:Veis_1585"/>
<dbReference type="AlphaFoldDB" id="A1WI87"/>
<accession>A1WI87</accession>
<dbReference type="Proteomes" id="UP000000374">
    <property type="component" value="Chromosome"/>
</dbReference>
<organism evidence="4 5">
    <name type="scientific">Verminephrobacter eiseniae (strain EF01-2)</name>
    <dbReference type="NCBI Taxonomy" id="391735"/>
    <lineage>
        <taxon>Bacteria</taxon>
        <taxon>Pseudomonadati</taxon>
        <taxon>Pseudomonadota</taxon>
        <taxon>Betaproteobacteria</taxon>
        <taxon>Burkholderiales</taxon>
        <taxon>Comamonadaceae</taxon>
        <taxon>Verminephrobacter</taxon>
    </lineage>
</organism>
<dbReference type="InterPro" id="IPR036148">
    <property type="entry name" value="MmgE/PrpD_sf"/>
</dbReference>
<dbReference type="InterPro" id="IPR045337">
    <property type="entry name" value="MmgE_PrpD_C"/>
</dbReference>
<dbReference type="PANTHER" id="PTHR16943">
    <property type="entry name" value="2-METHYLCITRATE DEHYDRATASE-RELATED"/>
    <property type="match status" value="1"/>
</dbReference>
<evidence type="ECO:0000313" key="5">
    <source>
        <dbReference type="Proteomes" id="UP000000374"/>
    </source>
</evidence>